<dbReference type="GO" id="GO:0009307">
    <property type="term" value="P:DNA restriction-modification system"/>
    <property type="evidence" value="ECO:0007669"/>
    <property type="project" value="InterPro"/>
</dbReference>
<organism evidence="4 5">
    <name type="scientific">Halorussus limi</name>
    <dbReference type="NCBI Taxonomy" id="2938695"/>
    <lineage>
        <taxon>Archaea</taxon>
        <taxon>Methanobacteriati</taxon>
        <taxon>Methanobacteriota</taxon>
        <taxon>Stenosarchaea group</taxon>
        <taxon>Halobacteria</taxon>
        <taxon>Halobacteriales</taxon>
        <taxon>Haladaptataceae</taxon>
        <taxon>Halorussus</taxon>
    </lineage>
</organism>
<dbReference type="GO" id="GO:0009007">
    <property type="term" value="F:site-specific DNA-methyltransferase (adenine-specific) activity"/>
    <property type="evidence" value="ECO:0007669"/>
    <property type="project" value="UniProtKB-EC"/>
</dbReference>
<dbReference type="REBASE" id="616095">
    <property type="entry name" value="M.HspJT49ORF6030P"/>
</dbReference>
<keyword evidence="3" id="KW-0949">S-adenosyl-L-methionine</keyword>
<protein>
    <submittedName>
        <fullName evidence="4">DNA adenine methylase</fullName>
    </submittedName>
</protein>
<evidence type="ECO:0000256" key="1">
    <source>
        <dbReference type="ARBA" id="ARBA00022603"/>
    </source>
</evidence>
<accession>A0A8U0HX10</accession>
<dbReference type="Proteomes" id="UP000830729">
    <property type="component" value="Chromosome"/>
</dbReference>
<dbReference type="GeneID" id="72184739"/>
<dbReference type="Pfam" id="PF02086">
    <property type="entry name" value="MethyltransfD12"/>
    <property type="match status" value="1"/>
</dbReference>
<dbReference type="PRINTS" id="PR00505">
    <property type="entry name" value="D12N6MTFRASE"/>
</dbReference>
<keyword evidence="5" id="KW-1185">Reference proteome</keyword>
<name>A0A8U0HX10_9EURY</name>
<keyword evidence="2" id="KW-0808">Transferase</keyword>
<dbReference type="InterPro" id="IPR029063">
    <property type="entry name" value="SAM-dependent_MTases_sf"/>
</dbReference>
<sequence>MGIRFIGHKQKLVSEIVSVIDSTVGQSTRIGDLFTGTGSVAAGLKQSGHSVVANDLLTHCCLSARAQLCNPPQPAFEMLLEEAPEVSEVSNQFIQRSGYTQTLSYLNQVEGIPGFVYSTYSPGGTADREEPRQYFTNENAKQIDAIRQRVHQWHNDGIISDDEHALLIYDLIQATNEVANTAGTYGAFLKSWYERAKESLELTPSEIPDGPLDHKIFQQDANKLATDLSVPAVYLDPPYTKRQYASYYHLPETISQKTNPSVSGKTGLPDWKPKSSDYCHKRRAGGKLDGLLSNLDTEYVFLSYSDEGHITPDELNNILTNHGSVELHTFDHQRYKSNTEAKSGDLTEALYVVELA</sequence>
<keyword evidence="1 4" id="KW-0489">Methyltransferase</keyword>
<dbReference type="InterPro" id="IPR012327">
    <property type="entry name" value="MeTrfase_D12"/>
</dbReference>
<dbReference type="SUPFAM" id="SSF53335">
    <property type="entry name" value="S-adenosyl-L-methionine-dependent methyltransferases"/>
    <property type="match status" value="1"/>
</dbReference>
<dbReference type="RefSeq" id="WP_248651658.1">
    <property type="nucleotide sequence ID" value="NZ_CP096659.1"/>
</dbReference>
<reference evidence="4 5" key="1">
    <citation type="submission" date="2022-04" db="EMBL/GenBank/DDBJ databases">
        <title>Diverse halophilic archaea isolated from saline environments.</title>
        <authorList>
            <person name="Cui H.-L."/>
        </authorList>
    </citation>
    <scope>NUCLEOTIDE SEQUENCE [LARGE SCALE GENOMIC DNA]</scope>
    <source>
        <strain evidence="4 5">XZYJT49</strain>
    </source>
</reference>
<proteinExistence type="predicted"/>
<evidence type="ECO:0000313" key="4">
    <source>
        <dbReference type="EMBL" id="UPV75620.1"/>
    </source>
</evidence>
<dbReference type="KEGG" id="halx:M0R89_06030"/>
<dbReference type="EMBL" id="CP096659">
    <property type="protein sequence ID" value="UPV75620.1"/>
    <property type="molecule type" value="Genomic_DNA"/>
</dbReference>
<evidence type="ECO:0000256" key="2">
    <source>
        <dbReference type="ARBA" id="ARBA00022679"/>
    </source>
</evidence>
<evidence type="ECO:0000256" key="3">
    <source>
        <dbReference type="ARBA" id="ARBA00022691"/>
    </source>
</evidence>
<gene>
    <name evidence="4" type="ORF">M0R89_06030</name>
</gene>
<evidence type="ECO:0000313" key="5">
    <source>
        <dbReference type="Proteomes" id="UP000830729"/>
    </source>
</evidence>
<dbReference type="GO" id="GO:0032259">
    <property type="term" value="P:methylation"/>
    <property type="evidence" value="ECO:0007669"/>
    <property type="project" value="UniProtKB-KW"/>
</dbReference>
<dbReference type="AlphaFoldDB" id="A0A8U0HX10"/>